<dbReference type="GO" id="GO:0016706">
    <property type="term" value="F:2-oxoglutarate-dependent dioxygenase activity"/>
    <property type="evidence" value="ECO:0007669"/>
    <property type="project" value="TreeGrafter"/>
</dbReference>
<proteinExistence type="inferred from homology"/>
<comment type="caution">
    <text evidence="5">The sequence shown here is derived from an EMBL/GenBank/DDBJ whole genome shotgun (WGS) entry which is preliminary data.</text>
</comment>
<dbReference type="VEuPathDB" id="HostDB:GeneID_118658352"/>
<dbReference type="PANTHER" id="PTHR12480:SF6">
    <property type="entry name" value="2-OXOGLUTARATE AND IRON-DEPENDENT OXYGENASE JMJD4"/>
    <property type="match status" value="1"/>
</dbReference>
<evidence type="ECO:0000313" key="6">
    <source>
        <dbReference type="Proteomes" id="UP000527355"/>
    </source>
</evidence>
<comment type="similarity">
    <text evidence="1">Belongs to the JMJD6 family.</text>
</comment>
<dbReference type="EMBL" id="JABWUV010000006">
    <property type="protein sequence ID" value="KAF6348883.1"/>
    <property type="molecule type" value="Genomic_DNA"/>
</dbReference>
<keyword evidence="6" id="KW-1185">Reference proteome</keyword>
<dbReference type="SUPFAM" id="SSF51197">
    <property type="entry name" value="Clavaminate synthase-like"/>
    <property type="match status" value="1"/>
</dbReference>
<evidence type="ECO:0000313" key="5">
    <source>
        <dbReference type="EMBL" id="KAF6348883.1"/>
    </source>
</evidence>
<accession>A0A7J7XGQ9</accession>
<evidence type="ECO:0000256" key="1">
    <source>
        <dbReference type="ARBA" id="ARBA00038068"/>
    </source>
</evidence>
<evidence type="ECO:0000256" key="2">
    <source>
        <dbReference type="ARBA" id="ARBA00047762"/>
    </source>
</evidence>
<reference evidence="5 6" key="1">
    <citation type="journal article" date="2020" name="Nature">
        <title>Six reference-quality genomes reveal evolution of bat adaptations.</title>
        <authorList>
            <person name="Jebb D."/>
            <person name="Huang Z."/>
            <person name="Pippel M."/>
            <person name="Hughes G.M."/>
            <person name="Lavrichenko K."/>
            <person name="Devanna P."/>
            <person name="Winkler S."/>
            <person name="Jermiin L.S."/>
            <person name="Skirmuntt E.C."/>
            <person name="Katzourakis A."/>
            <person name="Burkitt-Gray L."/>
            <person name="Ray D.A."/>
            <person name="Sullivan K.A.M."/>
            <person name="Roscito J.G."/>
            <person name="Kirilenko B.M."/>
            <person name="Davalos L.M."/>
            <person name="Corthals A.P."/>
            <person name="Power M.L."/>
            <person name="Jones G."/>
            <person name="Ransome R.D."/>
            <person name="Dechmann D.K.N."/>
            <person name="Locatelli A.G."/>
            <person name="Puechmaille S.J."/>
            <person name="Fedrigo O."/>
            <person name="Jarvis E.D."/>
            <person name="Hiller M."/>
            <person name="Vernes S.C."/>
            <person name="Myers E.W."/>
            <person name="Teeling E.C."/>
        </authorList>
    </citation>
    <scope>NUCLEOTIDE SEQUENCE [LARGE SCALE GENOMIC DNA]</scope>
    <source>
        <strain evidence="5">MMyoMyo1</strain>
        <tissue evidence="5">Flight muscle</tissue>
    </source>
</reference>
<dbReference type="PANTHER" id="PTHR12480">
    <property type="entry name" value="ARGININE DEMETHYLASE AND LYSYL-HYDROXYLASE JMJD"/>
    <property type="match status" value="1"/>
</dbReference>
<dbReference type="GO" id="GO:0005634">
    <property type="term" value="C:nucleus"/>
    <property type="evidence" value="ECO:0007669"/>
    <property type="project" value="TreeGrafter"/>
</dbReference>
<evidence type="ECO:0000259" key="4">
    <source>
        <dbReference type="PROSITE" id="PS51184"/>
    </source>
</evidence>
<organism evidence="5 6">
    <name type="scientific">Myotis myotis</name>
    <name type="common">Greater mouse-eared bat</name>
    <name type="synonym">Vespertilio myotis</name>
    <dbReference type="NCBI Taxonomy" id="51298"/>
    <lineage>
        <taxon>Eukaryota</taxon>
        <taxon>Metazoa</taxon>
        <taxon>Chordata</taxon>
        <taxon>Craniata</taxon>
        <taxon>Vertebrata</taxon>
        <taxon>Euteleostomi</taxon>
        <taxon>Mammalia</taxon>
        <taxon>Eutheria</taxon>
        <taxon>Laurasiatheria</taxon>
        <taxon>Chiroptera</taxon>
        <taxon>Yangochiroptera</taxon>
        <taxon>Vespertilionidae</taxon>
        <taxon>Myotis</taxon>
    </lineage>
</organism>
<name>A0A7J7XGQ9_MYOMY</name>
<comment type="catalytic activity">
    <reaction evidence="2">
        <text>L-lysyl-[protein] + 2-oxoglutarate + O2 = 4-hydroxy-L-lysyl-[protein] + succinate + CO2</text>
        <dbReference type="Rhea" id="RHEA:57156"/>
        <dbReference type="Rhea" id="RHEA-COMP:9752"/>
        <dbReference type="Rhea" id="RHEA-COMP:15084"/>
        <dbReference type="ChEBI" id="CHEBI:15379"/>
        <dbReference type="ChEBI" id="CHEBI:16526"/>
        <dbReference type="ChEBI" id="CHEBI:16810"/>
        <dbReference type="ChEBI" id="CHEBI:29969"/>
        <dbReference type="ChEBI" id="CHEBI:30031"/>
        <dbReference type="ChEBI" id="CHEBI:141495"/>
    </reaction>
</comment>
<dbReference type="Gene3D" id="2.60.120.650">
    <property type="entry name" value="Cupin"/>
    <property type="match status" value="1"/>
</dbReference>
<sequence length="303" mass="35131">MKKLEDSEKYVPDPPFSGDVVVPVANCGVQEYNSNPKEHMPLKDYISYWKEFIQRDYSSPRGCLYLKDWHLCRSPFHADIFRSFSWSVNICGRKKWFFFPPGQEEALRDCHGGLPYDVTAPEFLDSHLHPVLEVTQEAGEMVFVPSGWHHQVHNLEDTISINHNWVNGCNLANMWHFLQQELCAVQQEVSEWRDTMPDWHHHCQVIMKSCSGINFEEFYQFLKVIAERRLLLVKKIGPGELQCSEDFGLGLQHTIFDISRIAEVLASVVVNPDFQRVDTSRFLPQPEDLLQQLQEALATTEPL</sequence>
<gene>
    <name evidence="5" type="ORF">mMyoMyo1_007064</name>
</gene>
<dbReference type="InterPro" id="IPR050910">
    <property type="entry name" value="JMJD6_ArgDemeth/LysHydrox"/>
</dbReference>
<dbReference type="PROSITE" id="PS51184">
    <property type="entry name" value="JMJC"/>
    <property type="match status" value="1"/>
</dbReference>
<dbReference type="InterPro" id="IPR003347">
    <property type="entry name" value="JmjC_dom"/>
</dbReference>
<feature type="domain" description="JmjC" evidence="4">
    <location>
        <begin position="29"/>
        <end position="182"/>
    </location>
</feature>
<dbReference type="SMART" id="SM00558">
    <property type="entry name" value="JmjC"/>
    <property type="match status" value="1"/>
</dbReference>
<dbReference type="Proteomes" id="UP000527355">
    <property type="component" value="Unassembled WGS sequence"/>
</dbReference>
<evidence type="ECO:0000256" key="3">
    <source>
        <dbReference type="ARBA" id="ARBA00082904"/>
    </source>
</evidence>
<dbReference type="GO" id="GO:0043565">
    <property type="term" value="F:sequence-specific DNA binding"/>
    <property type="evidence" value="ECO:0007669"/>
    <property type="project" value="TreeGrafter"/>
</dbReference>
<dbReference type="Pfam" id="PF02373">
    <property type="entry name" value="JmjC"/>
    <property type="match status" value="1"/>
</dbReference>
<protein>
    <recommendedName>
        <fullName evidence="3">Jumonji domain-containing protein 4</fullName>
    </recommendedName>
</protein>
<dbReference type="AlphaFoldDB" id="A0A7J7XGQ9"/>
<dbReference type="GO" id="GO:0045905">
    <property type="term" value="P:positive regulation of translational termination"/>
    <property type="evidence" value="ECO:0007669"/>
    <property type="project" value="TreeGrafter"/>
</dbReference>
<dbReference type="GO" id="GO:0005737">
    <property type="term" value="C:cytoplasm"/>
    <property type="evidence" value="ECO:0007669"/>
    <property type="project" value="TreeGrafter"/>
</dbReference>